<dbReference type="Proteomes" id="UP001221142">
    <property type="component" value="Unassembled WGS sequence"/>
</dbReference>
<protein>
    <submittedName>
        <fullName evidence="2">Uncharacterized protein</fullName>
    </submittedName>
</protein>
<evidence type="ECO:0000313" key="2">
    <source>
        <dbReference type="EMBL" id="KAJ7614929.1"/>
    </source>
</evidence>
<accession>A0AAD7BAE7</accession>
<name>A0AAD7BAE7_9AGAR</name>
<dbReference type="AlphaFoldDB" id="A0AAD7BAE7"/>
<feature type="compositionally biased region" description="Low complexity" evidence="1">
    <location>
        <begin position="124"/>
        <end position="137"/>
    </location>
</feature>
<organism evidence="2 3">
    <name type="scientific">Roridomyces roridus</name>
    <dbReference type="NCBI Taxonomy" id="1738132"/>
    <lineage>
        <taxon>Eukaryota</taxon>
        <taxon>Fungi</taxon>
        <taxon>Dikarya</taxon>
        <taxon>Basidiomycota</taxon>
        <taxon>Agaricomycotina</taxon>
        <taxon>Agaricomycetes</taxon>
        <taxon>Agaricomycetidae</taxon>
        <taxon>Agaricales</taxon>
        <taxon>Marasmiineae</taxon>
        <taxon>Mycenaceae</taxon>
        <taxon>Roridomyces</taxon>
    </lineage>
</organism>
<keyword evidence="3" id="KW-1185">Reference proteome</keyword>
<reference evidence="2" key="1">
    <citation type="submission" date="2023-03" db="EMBL/GenBank/DDBJ databases">
        <title>Massive genome expansion in bonnet fungi (Mycena s.s.) driven by repeated elements and novel gene families across ecological guilds.</title>
        <authorList>
            <consortium name="Lawrence Berkeley National Laboratory"/>
            <person name="Harder C.B."/>
            <person name="Miyauchi S."/>
            <person name="Viragh M."/>
            <person name="Kuo A."/>
            <person name="Thoen E."/>
            <person name="Andreopoulos B."/>
            <person name="Lu D."/>
            <person name="Skrede I."/>
            <person name="Drula E."/>
            <person name="Henrissat B."/>
            <person name="Morin E."/>
            <person name="Kohler A."/>
            <person name="Barry K."/>
            <person name="LaButti K."/>
            <person name="Morin E."/>
            <person name="Salamov A."/>
            <person name="Lipzen A."/>
            <person name="Mereny Z."/>
            <person name="Hegedus B."/>
            <person name="Baldrian P."/>
            <person name="Stursova M."/>
            <person name="Weitz H."/>
            <person name="Taylor A."/>
            <person name="Grigoriev I.V."/>
            <person name="Nagy L.G."/>
            <person name="Martin F."/>
            <person name="Kauserud H."/>
        </authorList>
    </citation>
    <scope>NUCLEOTIDE SEQUENCE</scope>
    <source>
        <strain evidence="2">9284</strain>
    </source>
</reference>
<evidence type="ECO:0000256" key="1">
    <source>
        <dbReference type="SAM" id="MobiDB-lite"/>
    </source>
</evidence>
<sequence>MDCTSFTTEDQCFVKSNSAQATFLVSAHEPADAAEWIEHNWDGSVLASIRGSGCYGPLACMLSPQEPALALFGWNDPRITAMAQELAEVSGFPVMIRPPSDNPALSALIQHANGSDEGSPAPLGVDNGSSNSNNVSGDGRDASVGAGDNAGPNNSRSDSSDASGEANGGGDGGDGSGEPSVMDERPPPLHRTSLKLRIKLAHGVYNVAVVYAYKFIVDGDPETPIDHKDFSKPLSRPELISLVDFKIEARPREAQVDRSYASIGFVAHRGQSFADRQFLPRGFEQPEKTYTYGIYHGTQWGLKAAAGFSQGSPLGTVGLSYDENNNTTTQAADNKAMPKCLVKWEEGEEWGDEEDADESYSSYNISFQPREVCFSSTRNSEPLPLEVKVGMGVNFRSAPSGQPPLPPVSFVNRNQVLMWISDPSSKAQIRGILVLISSYLDDVHTTEKLQIFEQKEVEFDVTPQASSGGPYAHFHVENLG</sequence>
<comment type="caution">
    <text evidence="2">The sequence shown here is derived from an EMBL/GenBank/DDBJ whole genome shotgun (WGS) entry which is preliminary data.</text>
</comment>
<evidence type="ECO:0000313" key="3">
    <source>
        <dbReference type="Proteomes" id="UP001221142"/>
    </source>
</evidence>
<gene>
    <name evidence="2" type="ORF">FB45DRAFT_1035728</name>
</gene>
<feature type="region of interest" description="Disordered" evidence="1">
    <location>
        <begin position="112"/>
        <end position="188"/>
    </location>
</feature>
<feature type="compositionally biased region" description="Gly residues" evidence="1">
    <location>
        <begin position="166"/>
        <end position="176"/>
    </location>
</feature>
<proteinExistence type="predicted"/>
<dbReference type="EMBL" id="JARKIF010000025">
    <property type="protein sequence ID" value="KAJ7614929.1"/>
    <property type="molecule type" value="Genomic_DNA"/>
</dbReference>